<evidence type="ECO:0000256" key="1">
    <source>
        <dbReference type="SAM" id="MobiDB-lite"/>
    </source>
</evidence>
<dbReference type="EMBL" id="CP109114">
    <property type="protein sequence ID" value="WSC14762.1"/>
    <property type="molecule type" value="Genomic_DNA"/>
</dbReference>
<name>A0ABZ1G4M7_9ACTN</name>
<protein>
    <submittedName>
        <fullName evidence="2">Uncharacterized protein</fullName>
    </submittedName>
</protein>
<feature type="region of interest" description="Disordered" evidence="1">
    <location>
        <begin position="1"/>
        <end position="25"/>
    </location>
</feature>
<dbReference type="Proteomes" id="UP001330827">
    <property type="component" value="Chromosome"/>
</dbReference>
<organism evidence="2 3">
    <name type="scientific">Streptomyces brevispora</name>
    <dbReference type="NCBI Taxonomy" id="887462"/>
    <lineage>
        <taxon>Bacteria</taxon>
        <taxon>Bacillati</taxon>
        <taxon>Actinomycetota</taxon>
        <taxon>Actinomycetes</taxon>
        <taxon>Kitasatosporales</taxon>
        <taxon>Streptomycetaceae</taxon>
        <taxon>Streptomyces</taxon>
    </lineage>
</organism>
<keyword evidence="3" id="KW-1185">Reference proteome</keyword>
<dbReference type="RefSeq" id="WP_208764646.1">
    <property type="nucleotide sequence ID" value="NZ_CP109114.1"/>
</dbReference>
<accession>A0ABZ1G4M7</accession>
<reference evidence="2 3" key="1">
    <citation type="submission" date="2022-10" db="EMBL/GenBank/DDBJ databases">
        <title>The complete genomes of actinobacterial strains from the NBC collection.</title>
        <authorList>
            <person name="Joergensen T.S."/>
            <person name="Alvarez Arevalo M."/>
            <person name="Sterndorff E.B."/>
            <person name="Faurdal D."/>
            <person name="Vuksanovic O."/>
            <person name="Mourched A.-S."/>
            <person name="Charusanti P."/>
            <person name="Shaw S."/>
            <person name="Blin K."/>
            <person name="Weber T."/>
        </authorList>
    </citation>
    <scope>NUCLEOTIDE SEQUENCE [LARGE SCALE GENOMIC DNA]</scope>
    <source>
        <strain evidence="2 3">NBC 01769</strain>
    </source>
</reference>
<proteinExistence type="predicted"/>
<evidence type="ECO:0000313" key="3">
    <source>
        <dbReference type="Proteomes" id="UP001330827"/>
    </source>
</evidence>
<evidence type="ECO:0000313" key="2">
    <source>
        <dbReference type="EMBL" id="WSC14762.1"/>
    </source>
</evidence>
<sequence length="99" mass="10877">MFLGDGGIAWEAAPRGPSCDGTTPAPERRAALWVETARADSRQSRPVDGYRDLRVAESCAAPDIRRPAIQGLIADMAARDRRRTLPQLHLFRRQLGVPA</sequence>
<gene>
    <name evidence="2" type="ORF">OIE64_19260</name>
</gene>